<accession>A0A183GMA8</accession>
<organism evidence="2 3">
    <name type="scientific">Heligmosomoides polygyrus</name>
    <name type="common">Parasitic roundworm</name>
    <dbReference type="NCBI Taxonomy" id="6339"/>
    <lineage>
        <taxon>Eukaryota</taxon>
        <taxon>Metazoa</taxon>
        <taxon>Ecdysozoa</taxon>
        <taxon>Nematoda</taxon>
        <taxon>Chromadorea</taxon>
        <taxon>Rhabditida</taxon>
        <taxon>Rhabditina</taxon>
        <taxon>Rhabditomorpha</taxon>
        <taxon>Strongyloidea</taxon>
        <taxon>Heligmosomidae</taxon>
        <taxon>Heligmosomoides</taxon>
    </lineage>
</organism>
<evidence type="ECO:0000313" key="2">
    <source>
        <dbReference type="Proteomes" id="UP000050761"/>
    </source>
</evidence>
<proteinExistence type="predicted"/>
<dbReference type="OrthoDB" id="5877084at2759"/>
<sequence length="154" mass="18051">MQLIREHVKEHADAYREKIKRYYERNKNVDVDRHPKVGSRVLVLLSREKIRSRHPKLTFKFDGPYRVVEVTETAALISRINVDEEPVRMQADLLRVCPDEMKPQPLKAKTTRRRKRVRTRVRCAGRNALPSWQVPMSRTVNAHNGSATNGRLKM</sequence>
<dbReference type="EMBL" id="UZAH01035529">
    <property type="protein sequence ID" value="VDP41285.1"/>
    <property type="molecule type" value="Genomic_DNA"/>
</dbReference>
<evidence type="ECO:0000313" key="1">
    <source>
        <dbReference type="EMBL" id="VDP41285.1"/>
    </source>
</evidence>
<protein>
    <submittedName>
        <fullName evidence="3">Reverse transcriptase</fullName>
    </submittedName>
</protein>
<dbReference type="AlphaFoldDB" id="A0A183GMA8"/>
<name>A0A183GMA8_HELPZ</name>
<gene>
    <name evidence="1" type="ORF">HPBE_LOCUS23827</name>
</gene>
<reference evidence="3" key="2">
    <citation type="submission" date="2019-09" db="UniProtKB">
        <authorList>
            <consortium name="WormBaseParasite"/>
        </authorList>
    </citation>
    <scope>IDENTIFICATION</scope>
</reference>
<keyword evidence="2" id="KW-1185">Reference proteome</keyword>
<evidence type="ECO:0000313" key="3">
    <source>
        <dbReference type="WBParaSite" id="HPBE_0002382801-mRNA-1"/>
    </source>
</evidence>
<dbReference type="Proteomes" id="UP000050761">
    <property type="component" value="Unassembled WGS sequence"/>
</dbReference>
<reference evidence="1 2" key="1">
    <citation type="submission" date="2018-11" db="EMBL/GenBank/DDBJ databases">
        <authorList>
            <consortium name="Pathogen Informatics"/>
        </authorList>
    </citation>
    <scope>NUCLEOTIDE SEQUENCE [LARGE SCALE GENOMIC DNA]</scope>
</reference>
<dbReference type="WBParaSite" id="HPBE_0002382801-mRNA-1">
    <property type="protein sequence ID" value="HPBE_0002382801-mRNA-1"/>
    <property type="gene ID" value="HPBE_0002382801"/>
</dbReference>
<accession>A0A3P8EAX4</accession>